<name>A0A0K2SY21_LEPSM</name>
<accession>A0A0K2SY21</accession>
<sequence length="58" mass="6128">MLYSVLLDCTSSFAISGCRSSSVSLPWGVPSIMTNVQYSSSVTKRGPFCNSGVFSSVV</sequence>
<organism evidence="1">
    <name type="scientific">Lepeophtheirus salmonis</name>
    <name type="common">Salmon louse</name>
    <name type="synonym">Caligus salmonis</name>
    <dbReference type="NCBI Taxonomy" id="72036"/>
    <lineage>
        <taxon>Eukaryota</taxon>
        <taxon>Metazoa</taxon>
        <taxon>Ecdysozoa</taxon>
        <taxon>Arthropoda</taxon>
        <taxon>Crustacea</taxon>
        <taxon>Multicrustacea</taxon>
        <taxon>Hexanauplia</taxon>
        <taxon>Copepoda</taxon>
        <taxon>Siphonostomatoida</taxon>
        <taxon>Caligidae</taxon>
        <taxon>Lepeophtheirus</taxon>
    </lineage>
</organism>
<proteinExistence type="predicted"/>
<protein>
    <submittedName>
        <fullName evidence="1">Uncharacterized protein</fullName>
    </submittedName>
</protein>
<dbReference type="AlphaFoldDB" id="A0A0K2SY21"/>
<feature type="non-terminal residue" evidence="1">
    <location>
        <position position="58"/>
    </location>
</feature>
<evidence type="ECO:0000313" key="1">
    <source>
        <dbReference type="EMBL" id="CDW18678.1"/>
    </source>
</evidence>
<dbReference type="EMBL" id="HACA01001317">
    <property type="protein sequence ID" value="CDW18678.1"/>
    <property type="molecule type" value="Transcribed_RNA"/>
</dbReference>
<reference evidence="1" key="1">
    <citation type="submission" date="2014-05" db="EMBL/GenBank/DDBJ databases">
        <authorList>
            <person name="Chronopoulou M."/>
        </authorList>
    </citation>
    <scope>NUCLEOTIDE SEQUENCE</scope>
    <source>
        <tissue evidence="1">Whole organism</tissue>
    </source>
</reference>